<organism evidence="1 2">
    <name type="scientific">Ambrosia artemisiifolia</name>
    <name type="common">Common ragweed</name>
    <dbReference type="NCBI Taxonomy" id="4212"/>
    <lineage>
        <taxon>Eukaryota</taxon>
        <taxon>Viridiplantae</taxon>
        <taxon>Streptophyta</taxon>
        <taxon>Embryophyta</taxon>
        <taxon>Tracheophyta</taxon>
        <taxon>Spermatophyta</taxon>
        <taxon>Magnoliopsida</taxon>
        <taxon>eudicotyledons</taxon>
        <taxon>Gunneridae</taxon>
        <taxon>Pentapetalae</taxon>
        <taxon>asterids</taxon>
        <taxon>campanulids</taxon>
        <taxon>Asterales</taxon>
        <taxon>Asteraceae</taxon>
        <taxon>Asteroideae</taxon>
        <taxon>Heliantheae alliance</taxon>
        <taxon>Heliantheae</taxon>
        <taxon>Ambrosia</taxon>
    </lineage>
</organism>
<proteinExistence type="predicted"/>
<dbReference type="Proteomes" id="UP001206925">
    <property type="component" value="Unassembled WGS sequence"/>
</dbReference>
<gene>
    <name evidence="1" type="ORF">M8C21_023967</name>
</gene>
<dbReference type="EMBL" id="JAMZMK010009201">
    <property type="protein sequence ID" value="KAI7736736.1"/>
    <property type="molecule type" value="Genomic_DNA"/>
</dbReference>
<comment type="caution">
    <text evidence="1">The sequence shown here is derived from an EMBL/GenBank/DDBJ whole genome shotgun (WGS) entry which is preliminary data.</text>
</comment>
<sequence>MNFAQKINVILLIHSITMSTNPDDQLNMTDLSYTPPHSTTSPNVEDRVSVKIYRMNWHSLFSLEELLNHQGGVIPHIEKGFAPFNENGKSVRSLLAGYKYNADEVTWKIFLDGLLKREMVNECSELADVMEKGYRFNPHNRL</sequence>
<protein>
    <submittedName>
        <fullName evidence="1">Uncharacterized protein</fullName>
    </submittedName>
</protein>
<reference evidence="1" key="1">
    <citation type="submission" date="2022-06" db="EMBL/GenBank/DDBJ databases">
        <title>Uncovering the hologenomic basis of an extraordinary plant invasion.</title>
        <authorList>
            <person name="Bieker V.C."/>
            <person name="Martin M.D."/>
            <person name="Gilbert T."/>
            <person name="Hodgins K."/>
            <person name="Battlay P."/>
            <person name="Petersen B."/>
            <person name="Wilson J."/>
        </authorList>
    </citation>
    <scope>NUCLEOTIDE SEQUENCE</scope>
    <source>
        <strain evidence="1">AA19_3_7</strain>
        <tissue evidence="1">Leaf</tissue>
    </source>
</reference>
<evidence type="ECO:0000313" key="1">
    <source>
        <dbReference type="EMBL" id="KAI7736736.1"/>
    </source>
</evidence>
<evidence type="ECO:0000313" key="2">
    <source>
        <dbReference type="Proteomes" id="UP001206925"/>
    </source>
</evidence>
<keyword evidence="2" id="KW-1185">Reference proteome</keyword>
<accession>A0AAD5GDS9</accession>
<name>A0AAD5GDS9_AMBAR</name>
<dbReference type="AlphaFoldDB" id="A0AAD5GDS9"/>